<dbReference type="Gene3D" id="3.30.450.40">
    <property type="match status" value="1"/>
</dbReference>
<dbReference type="InterPro" id="IPR012226">
    <property type="entry name" value="Diguanyl_cyclase/Pdiesterase"/>
</dbReference>
<dbReference type="Pfam" id="PF00563">
    <property type="entry name" value="EAL"/>
    <property type="match status" value="1"/>
</dbReference>
<dbReference type="CDD" id="cd01949">
    <property type="entry name" value="GGDEF"/>
    <property type="match status" value="1"/>
</dbReference>
<dbReference type="InterPro" id="IPR003018">
    <property type="entry name" value="GAF"/>
</dbReference>
<dbReference type="Gene3D" id="3.30.70.270">
    <property type="match status" value="1"/>
</dbReference>
<dbReference type="SUPFAM" id="SSF55785">
    <property type="entry name" value="PYP-like sensor domain (PAS domain)"/>
    <property type="match status" value="1"/>
</dbReference>
<evidence type="ECO:0000259" key="1">
    <source>
        <dbReference type="PROSITE" id="PS50112"/>
    </source>
</evidence>
<feature type="domain" description="PAS" evidence="1">
    <location>
        <begin position="186"/>
        <end position="256"/>
    </location>
</feature>
<keyword evidence="5" id="KW-1185">Reference proteome</keyword>
<dbReference type="PROSITE" id="PS50887">
    <property type="entry name" value="GGDEF"/>
    <property type="match status" value="1"/>
</dbReference>
<dbReference type="Gene3D" id="3.30.450.20">
    <property type="entry name" value="PAS domain"/>
    <property type="match status" value="1"/>
</dbReference>
<reference evidence="4" key="1">
    <citation type="submission" date="2022-06" db="EMBL/GenBank/DDBJ databases">
        <title>Alkalimarinus sp. nov., isolated from gut of a Alitta virens.</title>
        <authorList>
            <person name="Yang A.I."/>
            <person name="Shin N.-R."/>
        </authorList>
    </citation>
    <scope>NUCLEOTIDE SEQUENCE</scope>
    <source>
        <strain evidence="4">A2M4</strain>
    </source>
</reference>
<dbReference type="PROSITE" id="PS50883">
    <property type="entry name" value="EAL"/>
    <property type="match status" value="1"/>
</dbReference>
<dbReference type="InterPro" id="IPR029016">
    <property type="entry name" value="GAF-like_dom_sf"/>
</dbReference>
<dbReference type="SMART" id="SM00267">
    <property type="entry name" value="GGDEF"/>
    <property type="match status" value="1"/>
</dbReference>
<dbReference type="NCBIfam" id="TIGR00229">
    <property type="entry name" value="sensory_box"/>
    <property type="match status" value="1"/>
</dbReference>
<feature type="domain" description="EAL" evidence="2">
    <location>
        <begin position="492"/>
        <end position="746"/>
    </location>
</feature>
<dbReference type="InterPro" id="IPR052155">
    <property type="entry name" value="Biofilm_reg_signaling"/>
</dbReference>
<dbReference type="Gene3D" id="3.20.20.450">
    <property type="entry name" value="EAL domain"/>
    <property type="match status" value="1"/>
</dbReference>
<accession>A0ABY6N5A3</accession>
<dbReference type="PANTHER" id="PTHR44757:SF2">
    <property type="entry name" value="BIOFILM ARCHITECTURE MAINTENANCE PROTEIN MBAA"/>
    <property type="match status" value="1"/>
</dbReference>
<sequence length="750" mass="84310">MNQQLLSSLLDAQQNVIEKIALSAPLEECLNSICEQIESVIDSANAKSSILILDGNQLLHGAAPHLPQAYCDAIDGVTIGPSVGSCGTAVYRKEQVIVNDIEHDPLWADYKDIALQHGLKACWSTPIISSKHEVLGSFAIYYTQVKKPSAIHLELIEKFSHLSSLAIEKEKAHQREQALTSELKFTNEKLQALTSVMPDMAIVIDEKGMYVDVYGSESQLLIISPETLIGKYINDVIPDQNAQSMMTIIDKTLDSEEIQIFEYDLDVQGGACTFEGRTAVINNYQPDQPNKRHVLWIARDITARKIAEEQVQQLAFFDPITALPNRRFLTERLQTTIERVIQNREVGALLILDLDNFKRINDSLGHNVGDQLLKMVAARLTPVLKDADTIGRIAGDDFIIMLEALDKDRNITASNATIVAEKLITSMSQPFKLDNEEYKIRCSIGISLIEGNEITADEALKRVETAMYRSKKLGGNSYSFYEPALQEIIDQRLQIEREIISSIKKDEFSAYFQPQLDRKGNIIGAEALIRWNHPEKGLISPFHFIPVAEQSGLIHQLQHIVLRDACLLFRSLGNRYINDNQFTLAINISACQFRTELNQSLLGTLEEYGLSPQKIKLEITESMLMIDRDHTIDQIKQLKKEGFWVSIDDFGTGYSSLSYLHSFPVDELKIDRSFIDNMHDGEGGTAIVDTIIDLAENLGFTVMAEGVETQKQMDVLNQRNIRGMQGFFLSHPLPADNFTKWVNSHTTKVQ</sequence>
<dbReference type="InterPro" id="IPR029787">
    <property type="entry name" value="Nucleotide_cyclase"/>
</dbReference>
<dbReference type="InterPro" id="IPR035919">
    <property type="entry name" value="EAL_sf"/>
</dbReference>
<dbReference type="Pfam" id="PF08448">
    <property type="entry name" value="PAS_4"/>
    <property type="match status" value="1"/>
</dbReference>
<name>A0ABY6N5A3_9ALTE</name>
<evidence type="ECO:0000313" key="5">
    <source>
        <dbReference type="Proteomes" id="UP001163739"/>
    </source>
</evidence>
<dbReference type="EMBL" id="CP100390">
    <property type="protein sequence ID" value="UZE97162.1"/>
    <property type="molecule type" value="Genomic_DNA"/>
</dbReference>
<dbReference type="InterPro" id="IPR000160">
    <property type="entry name" value="GGDEF_dom"/>
</dbReference>
<dbReference type="CDD" id="cd00130">
    <property type="entry name" value="PAS"/>
    <property type="match status" value="1"/>
</dbReference>
<dbReference type="SMART" id="SM00065">
    <property type="entry name" value="GAF"/>
    <property type="match status" value="1"/>
</dbReference>
<evidence type="ECO:0000259" key="3">
    <source>
        <dbReference type="PROSITE" id="PS50887"/>
    </source>
</evidence>
<dbReference type="SUPFAM" id="SSF55073">
    <property type="entry name" value="Nucleotide cyclase"/>
    <property type="match status" value="1"/>
</dbReference>
<dbReference type="SUPFAM" id="SSF55781">
    <property type="entry name" value="GAF domain-like"/>
    <property type="match status" value="1"/>
</dbReference>
<dbReference type="PANTHER" id="PTHR44757">
    <property type="entry name" value="DIGUANYLATE CYCLASE DGCP"/>
    <property type="match status" value="1"/>
</dbReference>
<evidence type="ECO:0000259" key="2">
    <source>
        <dbReference type="PROSITE" id="PS50883"/>
    </source>
</evidence>
<dbReference type="InterPro" id="IPR035965">
    <property type="entry name" value="PAS-like_dom_sf"/>
</dbReference>
<feature type="domain" description="GGDEF" evidence="3">
    <location>
        <begin position="345"/>
        <end position="483"/>
    </location>
</feature>
<dbReference type="PIRSF" id="PIRSF005925">
    <property type="entry name" value="Dos"/>
    <property type="match status" value="1"/>
</dbReference>
<dbReference type="RefSeq" id="WP_265048644.1">
    <property type="nucleotide sequence ID" value="NZ_CP100390.1"/>
</dbReference>
<dbReference type="SUPFAM" id="SSF141868">
    <property type="entry name" value="EAL domain-like"/>
    <property type="match status" value="1"/>
</dbReference>
<dbReference type="InterPro" id="IPR000014">
    <property type="entry name" value="PAS"/>
</dbReference>
<organism evidence="4 5">
    <name type="scientific">Alkalimarinus alittae</name>
    <dbReference type="NCBI Taxonomy" id="2961619"/>
    <lineage>
        <taxon>Bacteria</taxon>
        <taxon>Pseudomonadati</taxon>
        <taxon>Pseudomonadota</taxon>
        <taxon>Gammaproteobacteria</taxon>
        <taxon>Alteromonadales</taxon>
        <taxon>Alteromonadaceae</taxon>
        <taxon>Alkalimarinus</taxon>
    </lineage>
</organism>
<proteinExistence type="predicted"/>
<evidence type="ECO:0000313" key="4">
    <source>
        <dbReference type="EMBL" id="UZE97162.1"/>
    </source>
</evidence>
<dbReference type="InterPro" id="IPR043128">
    <property type="entry name" value="Rev_trsase/Diguanyl_cyclase"/>
</dbReference>
<dbReference type="PROSITE" id="PS50112">
    <property type="entry name" value="PAS"/>
    <property type="match status" value="1"/>
</dbReference>
<dbReference type="InterPro" id="IPR013656">
    <property type="entry name" value="PAS_4"/>
</dbReference>
<dbReference type="CDD" id="cd01948">
    <property type="entry name" value="EAL"/>
    <property type="match status" value="1"/>
</dbReference>
<dbReference type="NCBIfam" id="TIGR00254">
    <property type="entry name" value="GGDEF"/>
    <property type="match status" value="1"/>
</dbReference>
<gene>
    <name evidence="4" type="ORF">NKI27_05285</name>
</gene>
<protein>
    <submittedName>
        <fullName evidence="4">EAL domain-containing protein</fullName>
    </submittedName>
</protein>
<dbReference type="SMART" id="SM00052">
    <property type="entry name" value="EAL"/>
    <property type="match status" value="1"/>
</dbReference>
<dbReference type="Pfam" id="PF13185">
    <property type="entry name" value="GAF_2"/>
    <property type="match status" value="1"/>
</dbReference>
<dbReference type="InterPro" id="IPR001633">
    <property type="entry name" value="EAL_dom"/>
</dbReference>
<dbReference type="Proteomes" id="UP001163739">
    <property type="component" value="Chromosome"/>
</dbReference>
<dbReference type="Pfam" id="PF00990">
    <property type="entry name" value="GGDEF"/>
    <property type="match status" value="1"/>
</dbReference>